<dbReference type="SMART" id="SM00228">
    <property type="entry name" value="PDZ"/>
    <property type="match status" value="1"/>
</dbReference>
<feature type="domain" description="PDZ" evidence="7">
    <location>
        <begin position="85"/>
        <end position="181"/>
    </location>
</feature>
<name>A0A4R5KX33_9BACL</name>
<evidence type="ECO:0000313" key="9">
    <source>
        <dbReference type="Proteomes" id="UP000295636"/>
    </source>
</evidence>
<dbReference type="SMART" id="SM00245">
    <property type="entry name" value="TSPc"/>
    <property type="match status" value="1"/>
</dbReference>
<dbReference type="Pfam" id="PF03572">
    <property type="entry name" value="Peptidase_S41"/>
    <property type="match status" value="1"/>
</dbReference>
<dbReference type="Gene3D" id="2.30.42.10">
    <property type="match status" value="1"/>
</dbReference>
<dbReference type="GO" id="GO:0004175">
    <property type="term" value="F:endopeptidase activity"/>
    <property type="evidence" value="ECO:0007669"/>
    <property type="project" value="TreeGrafter"/>
</dbReference>
<sequence>MSTKSKRTVWKRTAAAVLSLTLLFPAASSALAADKASGDSARLKEVFDLIQQNHVSKPDAKKLSETAIRSMVTSLNDPYTVYFTAEELKKFEGSLQNNYVGVGVRVVQQDDGVYVFDVMDGPAKKAGMKEDDLISAVDGESVEGLKIDDITKKIMGVEGTKVSVTVKRGGESIVFNLTRQTIQLPVVVNKRFDPGVGYLRVTSFSSDAAEAAAEQLGQLKQQGINSLILDLRDNPGGLVDTAVNMAKLFVKEGVLIHTKDRDDVDEPVKFSNGTTQPFPVYILVNEYSASASEVLTGALQDYNVATKVIGMKTYGKGSVQTLFPLSGGDAIKITIEEYLTPKMRKVNKVGITPDIEVDGEVPQLITALREAGIGKISVGRSKKGVTINGIAVDDDMGVIRENGAVFVPSRLLSTLLGGTIVWNGDDQSVQLAAGGATGTYAAAAGELKLDHGISYIQIGRVAETFRQLEWSDNEAQFTVTASK</sequence>
<reference evidence="8 9" key="1">
    <citation type="submission" date="2019-03" db="EMBL/GenBank/DDBJ databases">
        <title>This is whole genome sequence of Paenibacillus sp MS74 strain.</title>
        <authorList>
            <person name="Trinh H.N."/>
        </authorList>
    </citation>
    <scope>NUCLEOTIDE SEQUENCE [LARGE SCALE GENOMIC DNA]</scope>
    <source>
        <strain evidence="8 9">MS74</strain>
    </source>
</reference>
<gene>
    <name evidence="8" type="ORF">E1757_06820</name>
</gene>
<dbReference type="GO" id="GO:0006508">
    <property type="term" value="P:proteolysis"/>
    <property type="evidence" value="ECO:0007669"/>
    <property type="project" value="UniProtKB-KW"/>
</dbReference>
<dbReference type="EMBL" id="SMRT01000002">
    <property type="protein sequence ID" value="TDF99550.1"/>
    <property type="molecule type" value="Genomic_DNA"/>
</dbReference>
<dbReference type="InterPro" id="IPR036034">
    <property type="entry name" value="PDZ_sf"/>
</dbReference>
<dbReference type="GO" id="GO:0008236">
    <property type="term" value="F:serine-type peptidase activity"/>
    <property type="evidence" value="ECO:0007669"/>
    <property type="project" value="UniProtKB-KW"/>
</dbReference>
<dbReference type="InterPro" id="IPR004447">
    <property type="entry name" value="Peptidase_S41A"/>
</dbReference>
<dbReference type="PANTHER" id="PTHR32060:SF30">
    <property type="entry name" value="CARBOXY-TERMINAL PROCESSING PROTEASE CTPA"/>
    <property type="match status" value="1"/>
</dbReference>
<accession>A0A4R5KX33</accession>
<keyword evidence="3 5" id="KW-0378">Hydrolase</keyword>
<dbReference type="PROSITE" id="PS50106">
    <property type="entry name" value="PDZ"/>
    <property type="match status" value="1"/>
</dbReference>
<evidence type="ECO:0000256" key="4">
    <source>
        <dbReference type="ARBA" id="ARBA00022825"/>
    </source>
</evidence>
<dbReference type="Pfam" id="PF13180">
    <property type="entry name" value="PDZ_2"/>
    <property type="match status" value="1"/>
</dbReference>
<feature type="signal peptide" evidence="6">
    <location>
        <begin position="1"/>
        <end position="32"/>
    </location>
</feature>
<dbReference type="OrthoDB" id="9812068at2"/>
<comment type="caution">
    <text evidence="8">The sequence shown here is derived from an EMBL/GenBank/DDBJ whole genome shotgun (WGS) entry which is preliminary data.</text>
</comment>
<keyword evidence="6" id="KW-0732">Signal</keyword>
<dbReference type="Gene3D" id="3.30.750.44">
    <property type="match status" value="1"/>
</dbReference>
<dbReference type="Gene3D" id="3.90.226.10">
    <property type="entry name" value="2-enoyl-CoA Hydratase, Chain A, domain 1"/>
    <property type="match status" value="1"/>
</dbReference>
<feature type="chain" id="PRO_5020764852" evidence="6">
    <location>
        <begin position="33"/>
        <end position="483"/>
    </location>
</feature>
<dbReference type="CDD" id="cd07560">
    <property type="entry name" value="Peptidase_S41_CPP"/>
    <property type="match status" value="1"/>
</dbReference>
<dbReference type="InterPro" id="IPR055210">
    <property type="entry name" value="CtpA/B_N"/>
</dbReference>
<dbReference type="RefSeq" id="WP_133226087.1">
    <property type="nucleotide sequence ID" value="NZ_SMRT01000002.1"/>
</dbReference>
<dbReference type="PANTHER" id="PTHR32060">
    <property type="entry name" value="TAIL-SPECIFIC PROTEASE"/>
    <property type="match status" value="1"/>
</dbReference>
<dbReference type="Proteomes" id="UP000295636">
    <property type="component" value="Unassembled WGS sequence"/>
</dbReference>
<dbReference type="InterPro" id="IPR005151">
    <property type="entry name" value="Tail-specific_protease"/>
</dbReference>
<keyword evidence="9" id="KW-1185">Reference proteome</keyword>
<keyword evidence="2 5" id="KW-0645">Protease</keyword>
<comment type="similarity">
    <text evidence="1 5">Belongs to the peptidase S41A family.</text>
</comment>
<dbReference type="SUPFAM" id="SSF50156">
    <property type="entry name" value="PDZ domain-like"/>
    <property type="match status" value="1"/>
</dbReference>
<evidence type="ECO:0000256" key="3">
    <source>
        <dbReference type="ARBA" id="ARBA00022801"/>
    </source>
</evidence>
<dbReference type="InterPro" id="IPR029045">
    <property type="entry name" value="ClpP/crotonase-like_dom_sf"/>
</dbReference>
<evidence type="ECO:0000256" key="5">
    <source>
        <dbReference type="RuleBase" id="RU004404"/>
    </source>
</evidence>
<dbReference type="Pfam" id="PF22694">
    <property type="entry name" value="CtpB_N-like"/>
    <property type="match status" value="1"/>
</dbReference>
<evidence type="ECO:0000256" key="1">
    <source>
        <dbReference type="ARBA" id="ARBA00009179"/>
    </source>
</evidence>
<dbReference type="AlphaFoldDB" id="A0A4R5KX33"/>
<dbReference type="GO" id="GO:0030288">
    <property type="term" value="C:outer membrane-bounded periplasmic space"/>
    <property type="evidence" value="ECO:0007669"/>
    <property type="project" value="TreeGrafter"/>
</dbReference>
<organism evidence="8 9">
    <name type="scientific">Paenibacillus piri</name>
    <dbReference type="NCBI Taxonomy" id="2547395"/>
    <lineage>
        <taxon>Bacteria</taxon>
        <taxon>Bacillati</taxon>
        <taxon>Bacillota</taxon>
        <taxon>Bacilli</taxon>
        <taxon>Bacillales</taxon>
        <taxon>Paenibacillaceae</taxon>
        <taxon>Paenibacillus</taxon>
    </lineage>
</organism>
<dbReference type="InterPro" id="IPR001478">
    <property type="entry name" value="PDZ"/>
</dbReference>
<dbReference type="SUPFAM" id="SSF52096">
    <property type="entry name" value="ClpP/crotonase"/>
    <property type="match status" value="1"/>
</dbReference>
<dbReference type="GO" id="GO:0007165">
    <property type="term" value="P:signal transduction"/>
    <property type="evidence" value="ECO:0007669"/>
    <property type="project" value="TreeGrafter"/>
</dbReference>
<evidence type="ECO:0000256" key="2">
    <source>
        <dbReference type="ARBA" id="ARBA00022670"/>
    </source>
</evidence>
<protein>
    <submittedName>
        <fullName evidence="8">S41 family peptidase</fullName>
    </submittedName>
</protein>
<proteinExistence type="inferred from homology"/>
<dbReference type="NCBIfam" id="TIGR00225">
    <property type="entry name" value="prc"/>
    <property type="match status" value="1"/>
</dbReference>
<evidence type="ECO:0000313" key="8">
    <source>
        <dbReference type="EMBL" id="TDF99550.1"/>
    </source>
</evidence>
<dbReference type="CDD" id="cd06782">
    <property type="entry name" value="cpPDZ_CPP-like"/>
    <property type="match status" value="1"/>
</dbReference>
<evidence type="ECO:0000256" key="6">
    <source>
        <dbReference type="SAM" id="SignalP"/>
    </source>
</evidence>
<keyword evidence="4 5" id="KW-0720">Serine protease</keyword>
<evidence type="ECO:0000259" key="7">
    <source>
        <dbReference type="PROSITE" id="PS50106"/>
    </source>
</evidence>